<gene>
    <name evidence="1" type="ORF">ABXZ36_01175</name>
</gene>
<dbReference type="InterPro" id="IPR010293">
    <property type="entry name" value="Sbt_1"/>
</dbReference>
<name>A0ABV2SQ23_9FLAO</name>
<proteinExistence type="predicted"/>
<keyword evidence="2" id="KW-1185">Reference proteome</keyword>
<protein>
    <submittedName>
        <fullName evidence="1">Sodium-dependent bicarbonate transport family permease</fullName>
    </submittedName>
</protein>
<reference evidence="1 2" key="1">
    <citation type="submission" date="2024-07" db="EMBL/GenBank/DDBJ databases">
        <title>The genome sequence of type strain Sediminicola arcticus GDMCC 1.2805.</title>
        <authorList>
            <person name="Liu Y."/>
        </authorList>
    </citation>
    <scope>NUCLEOTIDE SEQUENCE [LARGE SCALE GENOMIC DNA]</scope>
    <source>
        <strain evidence="1 2">GDMCC 1.2805</strain>
    </source>
</reference>
<organism evidence="1 2">
    <name type="scientific">Sediminicola arcticus</name>
    <dbReference type="NCBI Taxonomy" id="1574308"/>
    <lineage>
        <taxon>Bacteria</taxon>
        <taxon>Pseudomonadati</taxon>
        <taxon>Bacteroidota</taxon>
        <taxon>Flavobacteriia</taxon>
        <taxon>Flavobacteriales</taxon>
        <taxon>Flavobacteriaceae</taxon>
        <taxon>Sediminicola</taxon>
    </lineage>
</organism>
<dbReference type="EMBL" id="JBEXAE010000001">
    <property type="protein sequence ID" value="MET6989254.1"/>
    <property type="molecule type" value="Genomic_DNA"/>
</dbReference>
<evidence type="ECO:0000313" key="1">
    <source>
        <dbReference type="EMBL" id="MET6989254.1"/>
    </source>
</evidence>
<dbReference type="RefSeq" id="WP_354614130.1">
    <property type="nucleotide sequence ID" value="NZ_JBEXAE010000001.1"/>
</dbReference>
<accession>A0ABV2SQ23</accession>
<evidence type="ECO:0000313" key="2">
    <source>
        <dbReference type="Proteomes" id="UP001549799"/>
    </source>
</evidence>
<sequence>MGSPTAMRCKAPNVNSRLYTQIAMPITLPFNSTLGKPIYLFIIQSF</sequence>
<dbReference type="Pfam" id="PF05982">
    <property type="entry name" value="Sbt_1"/>
    <property type="match status" value="1"/>
</dbReference>
<comment type="caution">
    <text evidence="1">The sequence shown here is derived from an EMBL/GenBank/DDBJ whole genome shotgun (WGS) entry which is preliminary data.</text>
</comment>
<dbReference type="Proteomes" id="UP001549799">
    <property type="component" value="Unassembled WGS sequence"/>
</dbReference>